<sequence length="180" mass="20805">TEIAREIKKNLYVDIILSASQEKEALNKCEETKSIFKDASMNVREFFSNDQTFNANIRPSKYAYVATLCQITNSTDQRNDDIKARITSYSHRCTRSSAVFIKQMELENPKQILLPEEPFQPDSFGHELWWSGPTLINGDERNWPYDVPQEEDNEEHGNMIATANTEEIINTKRINLLEAN</sequence>
<dbReference type="EMBL" id="UPTC01003403">
    <property type="protein sequence ID" value="VBB34363.1"/>
    <property type="molecule type" value="Genomic_DNA"/>
</dbReference>
<organism evidence="1 2">
    <name type="scientific">Acanthocheilonema viteae</name>
    <name type="common">Filarial nematode worm</name>
    <name type="synonym">Dipetalonema viteae</name>
    <dbReference type="NCBI Taxonomy" id="6277"/>
    <lineage>
        <taxon>Eukaryota</taxon>
        <taxon>Metazoa</taxon>
        <taxon>Ecdysozoa</taxon>
        <taxon>Nematoda</taxon>
        <taxon>Chromadorea</taxon>
        <taxon>Rhabditida</taxon>
        <taxon>Spirurina</taxon>
        <taxon>Spiruromorpha</taxon>
        <taxon>Filarioidea</taxon>
        <taxon>Onchocercidae</taxon>
        <taxon>Acanthocheilonema</taxon>
    </lineage>
</organism>
<proteinExistence type="predicted"/>
<evidence type="ECO:0000313" key="1">
    <source>
        <dbReference type="EMBL" id="VBB34363.1"/>
    </source>
</evidence>
<accession>A0A498SW48</accession>
<gene>
    <name evidence="1" type="ORF">NAV_LOCUS9154</name>
</gene>
<keyword evidence="2" id="KW-1185">Reference proteome</keyword>
<protein>
    <submittedName>
        <fullName evidence="1">Uncharacterized protein</fullName>
    </submittedName>
</protein>
<name>A0A498SW48_ACAVI</name>
<evidence type="ECO:0000313" key="2">
    <source>
        <dbReference type="Proteomes" id="UP000276991"/>
    </source>
</evidence>
<dbReference type="Proteomes" id="UP000276991">
    <property type="component" value="Unassembled WGS sequence"/>
</dbReference>
<reference evidence="1 2" key="1">
    <citation type="submission" date="2018-08" db="EMBL/GenBank/DDBJ databases">
        <authorList>
            <person name="Laetsch R D."/>
            <person name="Stevens L."/>
            <person name="Kumar S."/>
            <person name="Blaxter L. M."/>
        </authorList>
    </citation>
    <scope>NUCLEOTIDE SEQUENCE [LARGE SCALE GENOMIC DNA]</scope>
</reference>
<dbReference type="OrthoDB" id="429521at2759"/>
<feature type="non-terminal residue" evidence="1">
    <location>
        <position position="1"/>
    </location>
</feature>
<dbReference type="AlphaFoldDB" id="A0A498SW48"/>